<dbReference type="Gene3D" id="1.20.1270.280">
    <property type="match status" value="1"/>
</dbReference>
<name>A0AAV4RAW1_CAEEX</name>
<dbReference type="PANTHER" id="PTHR22878">
    <property type="entry name" value="DYNEIN HEAVY CHAIN 6, AXONEMAL-LIKE-RELATED"/>
    <property type="match status" value="1"/>
</dbReference>
<feature type="domain" description="Dynein heavy chain C-terminal" evidence="1">
    <location>
        <begin position="9"/>
        <end position="189"/>
    </location>
</feature>
<evidence type="ECO:0000313" key="2">
    <source>
        <dbReference type="EMBL" id="GIY17567.1"/>
    </source>
</evidence>
<dbReference type="GO" id="GO:0030286">
    <property type="term" value="C:dynein complex"/>
    <property type="evidence" value="ECO:0007669"/>
    <property type="project" value="InterPro"/>
</dbReference>
<dbReference type="Gene3D" id="3.10.490.20">
    <property type="match status" value="1"/>
</dbReference>
<dbReference type="GO" id="GO:0045505">
    <property type="term" value="F:dynein intermediate chain binding"/>
    <property type="evidence" value="ECO:0007669"/>
    <property type="project" value="InterPro"/>
</dbReference>
<reference evidence="2 3" key="1">
    <citation type="submission" date="2021-06" db="EMBL/GenBank/DDBJ databases">
        <title>Caerostris extrusa draft genome.</title>
        <authorList>
            <person name="Kono N."/>
            <person name="Arakawa K."/>
        </authorList>
    </citation>
    <scope>NUCLEOTIDE SEQUENCE [LARGE SCALE GENOMIC DNA]</scope>
</reference>
<dbReference type="Pfam" id="PF18199">
    <property type="entry name" value="Dynein_C"/>
    <property type="match status" value="1"/>
</dbReference>
<protein>
    <submittedName>
        <fullName evidence="2">Dynein heavy chain 2, axonemal</fullName>
    </submittedName>
</protein>
<dbReference type="InterPro" id="IPR043160">
    <property type="entry name" value="Dynein_C_barrel"/>
</dbReference>
<evidence type="ECO:0000313" key="3">
    <source>
        <dbReference type="Proteomes" id="UP001054945"/>
    </source>
</evidence>
<evidence type="ECO:0000259" key="1">
    <source>
        <dbReference type="Pfam" id="PF18199"/>
    </source>
</evidence>
<sequence length="193" mass="22070">MAALDILNEKPDPYNEILVQETRRYNILLNSVMQSLNELEAGIVGKILMTEKLQEFSEMIMKMEVPAQWQKLYPTLKPLGSWINDLRLRVDQFTKWISKGVMPVKLWLPGFSAPRSVLNATLQTTIKNSDVMLTELIWEYHVSALDESHITEPPAEGIYIRGLLLEGAGWDKTNSILAEAEPLYLITQCQSFF</sequence>
<dbReference type="EMBL" id="BPLR01007525">
    <property type="protein sequence ID" value="GIY17567.1"/>
    <property type="molecule type" value="Genomic_DNA"/>
</dbReference>
<proteinExistence type="predicted"/>
<dbReference type="InterPro" id="IPR041228">
    <property type="entry name" value="Dynein_C"/>
</dbReference>
<organism evidence="2 3">
    <name type="scientific">Caerostris extrusa</name>
    <name type="common">Bark spider</name>
    <name type="synonym">Caerostris bankana</name>
    <dbReference type="NCBI Taxonomy" id="172846"/>
    <lineage>
        <taxon>Eukaryota</taxon>
        <taxon>Metazoa</taxon>
        <taxon>Ecdysozoa</taxon>
        <taxon>Arthropoda</taxon>
        <taxon>Chelicerata</taxon>
        <taxon>Arachnida</taxon>
        <taxon>Araneae</taxon>
        <taxon>Araneomorphae</taxon>
        <taxon>Entelegynae</taxon>
        <taxon>Araneoidea</taxon>
        <taxon>Araneidae</taxon>
        <taxon>Caerostris</taxon>
    </lineage>
</organism>
<accession>A0AAV4RAW1</accession>
<dbReference type="AlphaFoldDB" id="A0AAV4RAW1"/>
<dbReference type="InterPro" id="IPR026983">
    <property type="entry name" value="DHC"/>
</dbReference>
<dbReference type="GO" id="GO:0051959">
    <property type="term" value="F:dynein light intermediate chain binding"/>
    <property type="evidence" value="ECO:0007669"/>
    <property type="project" value="InterPro"/>
</dbReference>
<gene>
    <name evidence="2" type="primary">Dnah2</name>
    <name evidence="2" type="ORF">CEXT_31491</name>
</gene>
<dbReference type="GO" id="GO:0007018">
    <property type="term" value="P:microtubule-based movement"/>
    <property type="evidence" value="ECO:0007669"/>
    <property type="project" value="InterPro"/>
</dbReference>
<comment type="caution">
    <text evidence="2">The sequence shown here is derived from an EMBL/GenBank/DDBJ whole genome shotgun (WGS) entry which is preliminary data.</text>
</comment>
<dbReference type="Proteomes" id="UP001054945">
    <property type="component" value="Unassembled WGS sequence"/>
</dbReference>
<keyword evidence="3" id="KW-1185">Reference proteome</keyword>